<evidence type="ECO:0000313" key="2">
    <source>
        <dbReference type="Proteomes" id="UP000824120"/>
    </source>
</evidence>
<dbReference type="AlphaFoldDB" id="A0A9J5YLV1"/>
<name>A0A9J5YLV1_SOLCO</name>
<comment type="caution">
    <text evidence="1">The sequence shown here is derived from an EMBL/GenBank/DDBJ whole genome shotgun (WGS) entry which is preliminary data.</text>
</comment>
<proteinExistence type="predicted"/>
<gene>
    <name evidence="1" type="ORF">H5410_032319</name>
</gene>
<accession>A0A9J5YLV1</accession>
<keyword evidence="2" id="KW-1185">Reference proteome</keyword>
<protein>
    <submittedName>
        <fullName evidence="1">Uncharacterized protein</fullName>
    </submittedName>
</protein>
<reference evidence="1 2" key="1">
    <citation type="submission" date="2020-09" db="EMBL/GenBank/DDBJ databases">
        <title>De no assembly of potato wild relative species, Solanum commersonii.</title>
        <authorList>
            <person name="Cho K."/>
        </authorList>
    </citation>
    <scope>NUCLEOTIDE SEQUENCE [LARGE SCALE GENOMIC DNA]</scope>
    <source>
        <strain evidence="1">LZ3.2</strain>
        <tissue evidence="1">Leaf</tissue>
    </source>
</reference>
<dbReference type="EMBL" id="JACXVP010000006">
    <property type="protein sequence ID" value="KAG5600949.1"/>
    <property type="molecule type" value="Genomic_DNA"/>
</dbReference>
<sequence length="104" mass="11545">MYDAWGTCLDNSINDDIEDVGLMAMEDSESDIDKREINSDLKKENQFLKEQEVLEDVPCEGEYFGDPIVEQSSVVRLNLGASSEGESMGDPFVEPSSSIGIYIN</sequence>
<organism evidence="1 2">
    <name type="scientific">Solanum commersonii</name>
    <name type="common">Commerson's wild potato</name>
    <name type="synonym">Commerson's nightshade</name>
    <dbReference type="NCBI Taxonomy" id="4109"/>
    <lineage>
        <taxon>Eukaryota</taxon>
        <taxon>Viridiplantae</taxon>
        <taxon>Streptophyta</taxon>
        <taxon>Embryophyta</taxon>
        <taxon>Tracheophyta</taxon>
        <taxon>Spermatophyta</taxon>
        <taxon>Magnoliopsida</taxon>
        <taxon>eudicotyledons</taxon>
        <taxon>Gunneridae</taxon>
        <taxon>Pentapetalae</taxon>
        <taxon>asterids</taxon>
        <taxon>lamiids</taxon>
        <taxon>Solanales</taxon>
        <taxon>Solanaceae</taxon>
        <taxon>Solanoideae</taxon>
        <taxon>Solaneae</taxon>
        <taxon>Solanum</taxon>
    </lineage>
</organism>
<dbReference type="Proteomes" id="UP000824120">
    <property type="component" value="Chromosome 6"/>
</dbReference>
<evidence type="ECO:0000313" key="1">
    <source>
        <dbReference type="EMBL" id="KAG5600949.1"/>
    </source>
</evidence>